<proteinExistence type="predicted"/>
<feature type="region of interest" description="Disordered" evidence="1">
    <location>
        <begin position="666"/>
        <end position="700"/>
    </location>
</feature>
<dbReference type="Proteomes" id="UP001148786">
    <property type="component" value="Unassembled WGS sequence"/>
</dbReference>
<feature type="compositionally biased region" description="Polar residues" evidence="1">
    <location>
        <begin position="243"/>
        <end position="254"/>
    </location>
</feature>
<feature type="region of interest" description="Disordered" evidence="1">
    <location>
        <begin position="400"/>
        <end position="455"/>
    </location>
</feature>
<feature type="compositionally biased region" description="Basic and acidic residues" evidence="1">
    <location>
        <begin position="53"/>
        <end position="65"/>
    </location>
</feature>
<feature type="region of interest" description="Disordered" evidence="1">
    <location>
        <begin position="229"/>
        <end position="293"/>
    </location>
</feature>
<feature type="compositionally biased region" description="Pro residues" evidence="1">
    <location>
        <begin position="579"/>
        <end position="604"/>
    </location>
</feature>
<feature type="region of interest" description="Disordered" evidence="1">
    <location>
        <begin position="346"/>
        <end position="366"/>
    </location>
</feature>
<evidence type="ECO:0000256" key="1">
    <source>
        <dbReference type="SAM" id="MobiDB-lite"/>
    </source>
</evidence>
<feature type="compositionally biased region" description="Low complexity" evidence="1">
    <location>
        <begin position="609"/>
        <end position="618"/>
    </location>
</feature>
<feature type="compositionally biased region" description="Basic residues" evidence="1">
    <location>
        <begin position="684"/>
        <end position="693"/>
    </location>
</feature>
<name>A0A9W8JV78_9AGAR</name>
<protein>
    <submittedName>
        <fullName evidence="2">Uncharacterized protein</fullName>
    </submittedName>
</protein>
<feature type="region of interest" description="Disordered" evidence="1">
    <location>
        <begin position="1"/>
        <end position="111"/>
    </location>
</feature>
<evidence type="ECO:0000313" key="2">
    <source>
        <dbReference type="EMBL" id="KAJ3503148.1"/>
    </source>
</evidence>
<feature type="compositionally biased region" description="Polar residues" evidence="1">
    <location>
        <begin position="440"/>
        <end position="450"/>
    </location>
</feature>
<dbReference type="OrthoDB" id="3254377at2759"/>
<feature type="compositionally biased region" description="Low complexity" evidence="1">
    <location>
        <begin position="505"/>
        <end position="514"/>
    </location>
</feature>
<feature type="compositionally biased region" description="Low complexity" evidence="1">
    <location>
        <begin position="531"/>
        <end position="543"/>
    </location>
</feature>
<reference evidence="2" key="1">
    <citation type="submission" date="2022-07" db="EMBL/GenBank/DDBJ databases">
        <title>Genome Sequence of Agrocybe chaxingu.</title>
        <authorList>
            <person name="Buettner E."/>
        </authorList>
    </citation>
    <scope>NUCLEOTIDE SEQUENCE</scope>
    <source>
        <strain evidence="2">MP-N11</strain>
    </source>
</reference>
<dbReference type="EMBL" id="JANKHO010001180">
    <property type="protein sequence ID" value="KAJ3503148.1"/>
    <property type="molecule type" value="Genomic_DNA"/>
</dbReference>
<feature type="compositionally biased region" description="Low complexity" evidence="1">
    <location>
        <begin position="404"/>
        <end position="414"/>
    </location>
</feature>
<dbReference type="AlphaFoldDB" id="A0A9W8JV78"/>
<evidence type="ECO:0000313" key="3">
    <source>
        <dbReference type="Proteomes" id="UP001148786"/>
    </source>
</evidence>
<comment type="caution">
    <text evidence="2">The sequence shown here is derived from an EMBL/GenBank/DDBJ whole genome shotgun (WGS) entry which is preliminary data.</text>
</comment>
<feature type="compositionally biased region" description="Polar residues" evidence="1">
    <location>
        <begin position="267"/>
        <end position="287"/>
    </location>
</feature>
<keyword evidence="3" id="KW-1185">Reference proteome</keyword>
<feature type="compositionally biased region" description="Acidic residues" evidence="1">
    <location>
        <begin position="68"/>
        <end position="81"/>
    </location>
</feature>
<sequence length="764" mass="81540">MASSTSLPRRTHRKRVSALRLSSDTTFSLPEYDPTAYHNPHHHQESKAGGAGAKEESIPLDKPPDYPDSAEEGDEDTDPESDSNVVYVPQLPPAATLSPRAQTASPRRTKRFLPAHKRRVSSQVPSRSSDPFLDSLLERSVYALEMSNTLLQSSMSTQTSLSAILRSDSPGDSTLEARAIGLTSRIKDTWDAGPSWAADLEEISKGVEGLFGGDEAECRDSGVVVGVRRHGSGNSNHKAEGSLSCSLPTSSVESTMRRNRRRPSLDLRQSSDSTGSRLQLGRQSRANIVSPPPRALTQYVASTHDADSIILPSTIGLRSPPSVHYTPEWKPLSDLASSSTTSLLSTATFPTSSLPPKLTDKPLEPSTPAYNMLSSFVYKPSSSGSTTPSTSFTNSFIHSRFRDSSSTSTSTERSNGNPSKRRSSPSPKPPDSRTNRQDRSSNSQHTTPNRGVSPLALIIHRPMTPPTEESSHSSSSSDGCVAKLTVQSLRKILDDQPAPQDLKASSSRSSSSGRGRLKPPAFMPCTPAPVPQASTSTATASISRLFTKGTHSSSTRAPSPPRLSAMKHSRNSSLNTTPLPSPLSPPSPPEPPPNSISTLNPPPTLNSLATSTTANGTNPPTPTTALIPDIISKVLFNGRNSASASSSGRSTPNKRISFAELPESYASTRPAGPEYSTFNERRDGGRRKRRKGAKGFLSSPDLGGNKGGLLGSGGDGSWWGGWLTPSGLSMSLAKQEERMEDRMTRNWGGRMGAGFGGGLDEWAV</sequence>
<feature type="compositionally biased region" description="Basic and acidic residues" evidence="1">
    <location>
        <begin position="430"/>
        <end position="439"/>
    </location>
</feature>
<feature type="compositionally biased region" description="Low complexity" evidence="1">
    <location>
        <begin position="346"/>
        <end position="356"/>
    </location>
</feature>
<organism evidence="2 3">
    <name type="scientific">Agrocybe chaxingu</name>
    <dbReference type="NCBI Taxonomy" id="84603"/>
    <lineage>
        <taxon>Eukaryota</taxon>
        <taxon>Fungi</taxon>
        <taxon>Dikarya</taxon>
        <taxon>Basidiomycota</taxon>
        <taxon>Agaricomycotina</taxon>
        <taxon>Agaricomycetes</taxon>
        <taxon>Agaricomycetidae</taxon>
        <taxon>Agaricales</taxon>
        <taxon>Agaricineae</taxon>
        <taxon>Strophariaceae</taxon>
        <taxon>Agrocybe</taxon>
    </lineage>
</organism>
<gene>
    <name evidence="2" type="ORF">NLJ89_g8559</name>
</gene>
<feature type="region of interest" description="Disordered" evidence="1">
    <location>
        <begin position="494"/>
        <end position="625"/>
    </location>
</feature>
<accession>A0A9W8JV78</accession>